<keyword evidence="4" id="KW-1185">Reference proteome</keyword>
<dbReference type="Pfam" id="PF00620">
    <property type="entry name" value="RhoGAP"/>
    <property type="match status" value="1"/>
</dbReference>
<dbReference type="Proteomes" id="UP000078046">
    <property type="component" value="Unassembled WGS sequence"/>
</dbReference>
<evidence type="ECO:0000259" key="2">
    <source>
        <dbReference type="PROSITE" id="PS50238"/>
    </source>
</evidence>
<keyword evidence="1" id="KW-0343">GTPase activation</keyword>
<feature type="domain" description="Rho-GAP" evidence="2">
    <location>
        <begin position="504"/>
        <end position="689"/>
    </location>
</feature>
<dbReference type="InterPro" id="IPR000198">
    <property type="entry name" value="RhoGAP_dom"/>
</dbReference>
<dbReference type="PANTHER" id="PTHR23176:SF128">
    <property type="entry name" value="RHO GTPASE-ACTIVATING PROTEIN RGD1"/>
    <property type="match status" value="1"/>
</dbReference>
<dbReference type="InterPro" id="IPR050729">
    <property type="entry name" value="Rho-GAP"/>
</dbReference>
<dbReference type="PROSITE" id="PS50238">
    <property type="entry name" value="RHOGAP"/>
    <property type="match status" value="1"/>
</dbReference>
<dbReference type="EMBL" id="LWCA01000358">
    <property type="protein sequence ID" value="OAF68957.1"/>
    <property type="molecule type" value="Genomic_DNA"/>
</dbReference>
<dbReference type="GO" id="GO:0005737">
    <property type="term" value="C:cytoplasm"/>
    <property type="evidence" value="ECO:0007669"/>
    <property type="project" value="TreeGrafter"/>
</dbReference>
<gene>
    <name evidence="3" type="ORF">A3Q56_03231</name>
</gene>
<organism evidence="3 4">
    <name type="scientific">Intoshia linei</name>
    <dbReference type="NCBI Taxonomy" id="1819745"/>
    <lineage>
        <taxon>Eukaryota</taxon>
        <taxon>Metazoa</taxon>
        <taxon>Spiralia</taxon>
        <taxon>Lophotrochozoa</taxon>
        <taxon>Mesozoa</taxon>
        <taxon>Orthonectida</taxon>
        <taxon>Rhopaluridae</taxon>
        <taxon>Intoshia</taxon>
    </lineage>
</organism>
<accession>A0A177B3U8</accession>
<protein>
    <recommendedName>
        <fullName evidence="2">Rho-GAP domain-containing protein</fullName>
    </recommendedName>
</protein>
<evidence type="ECO:0000256" key="1">
    <source>
        <dbReference type="ARBA" id="ARBA00022468"/>
    </source>
</evidence>
<dbReference type="InterPro" id="IPR008936">
    <property type="entry name" value="Rho_GTPase_activation_prot"/>
</dbReference>
<dbReference type="Gene3D" id="1.10.555.10">
    <property type="entry name" value="Rho GTPase activation protein"/>
    <property type="match status" value="1"/>
</dbReference>
<proteinExistence type="predicted"/>
<evidence type="ECO:0000313" key="4">
    <source>
        <dbReference type="Proteomes" id="UP000078046"/>
    </source>
</evidence>
<evidence type="ECO:0000313" key="3">
    <source>
        <dbReference type="EMBL" id="OAF68957.1"/>
    </source>
</evidence>
<dbReference type="PANTHER" id="PTHR23176">
    <property type="entry name" value="RHO/RAC/CDC GTPASE-ACTIVATING PROTEIN"/>
    <property type="match status" value="1"/>
</dbReference>
<dbReference type="GO" id="GO:0005096">
    <property type="term" value="F:GTPase activator activity"/>
    <property type="evidence" value="ECO:0007669"/>
    <property type="project" value="UniProtKB-KW"/>
</dbReference>
<name>A0A177B3U8_9BILA</name>
<dbReference type="CDD" id="cd00159">
    <property type="entry name" value="RhoGAP"/>
    <property type="match status" value="1"/>
</dbReference>
<dbReference type="SUPFAM" id="SSF48350">
    <property type="entry name" value="GTPase activation domain, GAP"/>
    <property type="match status" value="1"/>
</dbReference>
<dbReference type="SMART" id="SM00324">
    <property type="entry name" value="RhoGAP"/>
    <property type="match status" value="1"/>
</dbReference>
<dbReference type="AlphaFoldDB" id="A0A177B3U8"/>
<reference evidence="3 4" key="1">
    <citation type="submission" date="2016-04" db="EMBL/GenBank/DDBJ databases">
        <title>The genome of Intoshia linei affirms orthonectids as highly simplified spiralians.</title>
        <authorList>
            <person name="Mikhailov K.V."/>
            <person name="Slusarev G.S."/>
            <person name="Nikitin M.A."/>
            <person name="Logacheva M.D."/>
            <person name="Penin A."/>
            <person name="Aleoshin V."/>
            <person name="Panchin Y.V."/>
        </authorList>
    </citation>
    <scope>NUCLEOTIDE SEQUENCE [LARGE SCALE GENOMIC DNA]</scope>
    <source>
        <strain evidence="3">Intl2013</strain>
        <tissue evidence="3">Whole animal</tissue>
    </source>
</reference>
<sequence>MENRKLDNVEKFRTVRHRKFNVYNYTYMNIKDKPEDEWNTNFDTDVISRKYNTMNKAKFNTMTQPNKSLRNDALFITKDDKYNTMTKNKDNVKHEKQNSIVSISKTSYKSIENEQEDSLDSETGIPTMSSLKAIHMKTPRQALKVTVPYALSIRKFDSTHYCNTDHLAQLLQVNLNTYFHTTVELISKRLNNLYKYHIRYHDQLINVIYSVDFSNYDDIKNIPLKNMTERYIEYIIYYMIKTDDIAKYLWDKKCYHDTESENINKLKDITLFPLKILDAFLDSYNFFLSIISLNSIYYDIFQTVRFQFFKYIQFWMIPSENYIIKSTIALEKMSYGRKKLRFILMTKEELICYSLRIVPLRTNNIVSSINKEWIIPYSTIQHCDIQQGETDNKQAKYGCMSLYIQNIEIIEPVEIKPIYCHIEETSLLLKSTVMVVPIDNFTLPLTINIGCNSTCHITFRNQFKDQNLDDVVNIEMKIDSLQQFIIYKNNPEKEIEPGYLYFGQEIDDPNVSIFVFNHIINLIDKFGLLTVGVYRIPGSQTSIDDLKKIANTDIIKFLNDISQCDVTIVASLLKLYLRELKTALIIPSIELQFIKLINDKEMNNKEKLNNIFTQMSENKKAILKKLMIHLSKVVSNKNVNMMGISNIGRVFGPNLFNEDKVENSVNSFKNMASMMLIRNAIVEKIIYAFMEE</sequence>
<dbReference type="GO" id="GO:0007165">
    <property type="term" value="P:signal transduction"/>
    <property type="evidence" value="ECO:0007669"/>
    <property type="project" value="InterPro"/>
</dbReference>
<comment type="caution">
    <text evidence="3">The sequence shown here is derived from an EMBL/GenBank/DDBJ whole genome shotgun (WGS) entry which is preliminary data.</text>
</comment>
<dbReference type="OrthoDB" id="185175at2759"/>